<comment type="caution">
    <text evidence="11">The sequence shown here is derived from an EMBL/GenBank/DDBJ whole genome shotgun (WGS) entry which is preliminary data.</text>
</comment>
<protein>
    <recommendedName>
        <fullName evidence="3">Neuroendocrine protein 7B2</fullName>
    </recommendedName>
</protein>
<evidence type="ECO:0000256" key="8">
    <source>
        <dbReference type="ARBA" id="ARBA00023186"/>
    </source>
</evidence>
<feature type="region of interest" description="Disordered" evidence="9">
    <location>
        <begin position="244"/>
        <end position="267"/>
    </location>
</feature>
<keyword evidence="7" id="KW-1015">Disulfide bond</keyword>
<evidence type="ECO:0000256" key="9">
    <source>
        <dbReference type="SAM" id="MobiDB-lite"/>
    </source>
</evidence>
<feature type="compositionally biased region" description="Basic residues" evidence="9">
    <location>
        <begin position="300"/>
        <end position="313"/>
    </location>
</feature>
<dbReference type="GO" id="GO:0046883">
    <property type="term" value="P:regulation of hormone secretion"/>
    <property type="evidence" value="ECO:0007669"/>
    <property type="project" value="TreeGrafter"/>
</dbReference>
<keyword evidence="5" id="KW-0964">Secreted</keyword>
<feature type="chain" id="PRO_5043999805" description="Neuroendocrine protein 7B2" evidence="10">
    <location>
        <begin position="22"/>
        <end position="352"/>
    </location>
</feature>
<feature type="compositionally biased region" description="Low complexity" evidence="9">
    <location>
        <begin position="250"/>
        <end position="267"/>
    </location>
</feature>
<keyword evidence="8" id="KW-0143">Chaperone</keyword>
<reference evidence="11 12" key="1">
    <citation type="journal article" date="2021" name="Elife">
        <title>Chloroplast acquisition without the gene transfer in kleptoplastic sea slugs, Plakobranchus ocellatus.</title>
        <authorList>
            <person name="Maeda T."/>
            <person name="Takahashi S."/>
            <person name="Yoshida T."/>
            <person name="Shimamura S."/>
            <person name="Takaki Y."/>
            <person name="Nagai Y."/>
            <person name="Toyoda A."/>
            <person name="Suzuki Y."/>
            <person name="Arimoto A."/>
            <person name="Ishii H."/>
            <person name="Satoh N."/>
            <person name="Nishiyama T."/>
            <person name="Hasebe M."/>
            <person name="Maruyama T."/>
            <person name="Minagawa J."/>
            <person name="Obokata J."/>
            <person name="Shigenobu S."/>
        </authorList>
    </citation>
    <scope>NUCLEOTIDE SEQUENCE [LARGE SCALE GENOMIC DNA]</scope>
</reference>
<evidence type="ECO:0000256" key="7">
    <source>
        <dbReference type="ARBA" id="ARBA00023157"/>
    </source>
</evidence>
<dbReference type="GO" id="GO:0030141">
    <property type="term" value="C:secretory granule"/>
    <property type="evidence" value="ECO:0007669"/>
    <property type="project" value="InterPro"/>
</dbReference>
<dbReference type="GO" id="GO:0030234">
    <property type="term" value="F:enzyme regulator activity"/>
    <property type="evidence" value="ECO:0007669"/>
    <property type="project" value="TreeGrafter"/>
</dbReference>
<evidence type="ECO:0000256" key="2">
    <source>
        <dbReference type="ARBA" id="ARBA00006348"/>
    </source>
</evidence>
<evidence type="ECO:0000256" key="4">
    <source>
        <dbReference type="ARBA" id="ARBA00022448"/>
    </source>
</evidence>
<comment type="subcellular location">
    <subcellularLocation>
        <location evidence="1">Secreted</location>
    </subcellularLocation>
</comment>
<dbReference type="PANTHER" id="PTHR12738">
    <property type="entry name" value="NEUROENDOCRINE PROTEIN 7B2"/>
    <property type="match status" value="1"/>
</dbReference>
<name>A0AAV4DLX6_9GAST</name>
<evidence type="ECO:0000313" key="12">
    <source>
        <dbReference type="Proteomes" id="UP000735302"/>
    </source>
</evidence>
<dbReference type="GO" id="GO:0005576">
    <property type="term" value="C:extracellular region"/>
    <property type="evidence" value="ECO:0007669"/>
    <property type="project" value="UniProtKB-SubCell"/>
</dbReference>
<keyword evidence="4" id="KW-0813">Transport</keyword>
<keyword evidence="6 10" id="KW-0732">Signal</keyword>
<sequence>MVPLLSILATTLLVVYPGAFAQNSYDPYMDAAELYRMQLLANAFQYPGDKLGVESLGGGGIMDLPYGDRLSEFDDVSGPVYWPEELVAELAAAAEGENEGVGQETEVEPIAVSEDDDDSAVKEAAVEKDADKEEEKKEKQKEAKLVKDTTKYSGAQIRDQEHLEHSALHGYQSVSGGTVNGQNKQSKTDKALPAYCNPPNPCPVGKTAEENCVENFENSAENNQRLLSQQECPCDTEHMFTCPEGSQTVSSKAQGSSEASSHSAQAAAAAASEQIELNKIIADLSDANQITPLFPASSKRLSRVAKKSPHLIRKRSEDAEHGNPYLEGAKINIAAKKDSNLAKTAMHKWKTA</sequence>
<gene>
    <name evidence="11" type="ORF">PoB_007175700</name>
</gene>
<feature type="region of interest" description="Disordered" evidence="9">
    <location>
        <begin position="94"/>
        <end position="147"/>
    </location>
</feature>
<feature type="region of interest" description="Disordered" evidence="9">
    <location>
        <begin position="299"/>
        <end position="326"/>
    </location>
</feature>
<dbReference type="GO" id="GO:0007218">
    <property type="term" value="P:neuropeptide signaling pathway"/>
    <property type="evidence" value="ECO:0007669"/>
    <property type="project" value="InterPro"/>
</dbReference>
<feature type="compositionally biased region" description="Polar residues" evidence="9">
    <location>
        <begin position="172"/>
        <end position="185"/>
    </location>
</feature>
<dbReference type="Proteomes" id="UP000735302">
    <property type="component" value="Unassembled WGS sequence"/>
</dbReference>
<organism evidence="11 12">
    <name type="scientific">Plakobranchus ocellatus</name>
    <dbReference type="NCBI Taxonomy" id="259542"/>
    <lineage>
        <taxon>Eukaryota</taxon>
        <taxon>Metazoa</taxon>
        <taxon>Spiralia</taxon>
        <taxon>Lophotrochozoa</taxon>
        <taxon>Mollusca</taxon>
        <taxon>Gastropoda</taxon>
        <taxon>Heterobranchia</taxon>
        <taxon>Euthyneura</taxon>
        <taxon>Panpulmonata</taxon>
        <taxon>Sacoglossa</taxon>
        <taxon>Placobranchoidea</taxon>
        <taxon>Plakobranchidae</taxon>
        <taxon>Plakobranchus</taxon>
    </lineage>
</organism>
<comment type="similarity">
    <text evidence="2">Belongs to the 7B2 family.</text>
</comment>
<evidence type="ECO:0000256" key="3">
    <source>
        <dbReference type="ARBA" id="ARBA00019589"/>
    </source>
</evidence>
<accession>A0AAV4DLX6</accession>
<feature type="signal peptide" evidence="10">
    <location>
        <begin position="1"/>
        <end position="21"/>
    </location>
</feature>
<evidence type="ECO:0000256" key="5">
    <source>
        <dbReference type="ARBA" id="ARBA00022525"/>
    </source>
</evidence>
<evidence type="ECO:0000256" key="6">
    <source>
        <dbReference type="ARBA" id="ARBA00022729"/>
    </source>
</evidence>
<keyword evidence="12" id="KW-1185">Reference proteome</keyword>
<evidence type="ECO:0000313" key="11">
    <source>
        <dbReference type="EMBL" id="GFO45252.1"/>
    </source>
</evidence>
<feature type="compositionally biased region" description="Basic and acidic residues" evidence="9">
    <location>
        <begin position="119"/>
        <end position="147"/>
    </location>
</feature>
<dbReference type="EMBL" id="BLXT01008026">
    <property type="protein sequence ID" value="GFO45252.1"/>
    <property type="molecule type" value="Genomic_DNA"/>
</dbReference>
<evidence type="ECO:0000256" key="1">
    <source>
        <dbReference type="ARBA" id="ARBA00004613"/>
    </source>
</evidence>
<proteinExistence type="inferred from homology"/>
<feature type="region of interest" description="Disordered" evidence="9">
    <location>
        <begin position="172"/>
        <end position="192"/>
    </location>
</feature>
<dbReference type="InterPro" id="IPR007945">
    <property type="entry name" value="Secretogranin_V"/>
</dbReference>
<dbReference type="PANTHER" id="PTHR12738:SF0">
    <property type="entry name" value="NEUROENDOCRINE PROTEIN 7B2"/>
    <property type="match status" value="1"/>
</dbReference>
<dbReference type="AlphaFoldDB" id="A0AAV4DLX6"/>
<dbReference type="Pfam" id="PF05281">
    <property type="entry name" value="Secretogranin_V"/>
    <property type="match status" value="1"/>
</dbReference>
<evidence type="ECO:0000256" key="10">
    <source>
        <dbReference type="SAM" id="SignalP"/>
    </source>
</evidence>